<dbReference type="OMA" id="FPRSSYK"/>
<evidence type="ECO:0000313" key="4">
    <source>
        <dbReference type="Proteomes" id="UP000053558"/>
    </source>
</evidence>
<dbReference type="AlphaFoldDB" id="A0A5M3MTI0"/>
<dbReference type="EMBL" id="JH711577">
    <property type="protein sequence ID" value="EIW82468.1"/>
    <property type="molecule type" value="Genomic_DNA"/>
</dbReference>
<dbReference type="Proteomes" id="UP000053558">
    <property type="component" value="Unassembled WGS sequence"/>
</dbReference>
<dbReference type="InterPro" id="IPR036812">
    <property type="entry name" value="NAD(P)_OxRdtase_dom_sf"/>
</dbReference>
<dbReference type="InterPro" id="IPR020471">
    <property type="entry name" value="AKR"/>
</dbReference>
<dbReference type="GO" id="GO:0045290">
    <property type="term" value="F:D-arabinose 1-dehydrogenase [NAD(P)+] activity"/>
    <property type="evidence" value="ECO:0007669"/>
    <property type="project" value="TreeGrafter"/>
</dbReference>
<feature type="region of interest" description="Disordered" evidence="1">
    <location>
        <begin position="1"/>
        <end position="28"/>
    </location>
</feature>
<dbReference type="KEGG" id="cput:CONPUDRAFT_103667"/>
<protein>
    <submittedName>
        <fullName evidence="3">Aldo keto reductase</fullName>
    </submittedName>
</protein>
<name>A0A5M3MTI0_CONPW</name>
<dbReference type="Pfam" id="PF00248">
    <property type="entry name" value="Aldo_ket_red"/>
    <property type="match status" value="1"/>
</dbReference>
<dbReference type="Gene3D" id="3.20.20.100">
    <property type="entry name" value="NADP-dependent oxidoreductase domain"/>
    <property type="match status" value="1"/>
</dbReference>
<dbReference type="OrthoDB" id="5286008at2759"/>
<organism evidence="3 4">
    <name type="scientific">Coniophora puteana (strain RWD-64-598)</name>
    <name type="common">Brown rot fungus</name>
    <dbReference type="NCBI Taxonomy" id="741705"/>
    <lineage>
        <taxon>Eukaryota</taxon>
        <taxon>Fungi</taxon>
        <taxon>Dikarya</taxon>
        <taxon>Basidiomycota</taxon>
        <taxon>Agaricomycotina</taxon>
        <taxon>Agaricomycetes</taxon>
        <taxon>Agaricomycetidae</taxon>
        <taxon>Boletales</taxon>
        <taxon>Coniophorineae</taxon>
        <taxon>Coniophoraceae</taxon>
        <taxon>Coniophora</taxon>
    </lineage>
</organism>
<evidence type="ECO:0000259" key="2">
    <source>
        <dbReference type="Pfam" id="PF00248"/>
    </source>
</evidence>
<evidence type="ECO:0000256" key="1">
    <source>
        <dbReference type="SAM" id="MobiDB-lite"/>
    </source>
</evidence>
<dbReference type="PANTHER" id="PTHR42686">
    <property type="entry name" value="GH17980P-RELATED"/>
    <property type="match status" value="1"/>
</dbReference>
<gene>
    <name evidence="3" type="ORF">CONPUDRAFT_103667</name>
</gene>
<reference evidence="4" key="1">
    <citation type="journal article" date="2012" name="Science">
        <title>The Paleozoic origin of enzymatic lignin decomposition reconstructed from 31 fungal genomes.</title>
        <authorList>
            <person name="Floudas D."/>
            <person name="Binder M."/>
            <person name="Riley R."/>
            <person name="Barry K."/>
            <person name="Blanchette R.A."/>
            <person name="Henrissat B."/>
            <person name="Martinez A.T."/>
            <person name="Otillar R."/>
            <person name="Spatafora J.W."/>
            <person name="Yadav J.S."/>
            <person name="Aerts A."/>
            <person name="Benoit I."/>
            <person name="Boyd A."/>
            <person name="Carlson A."/>
            <person name="Copeland A."/>
            <person name="Coutinho P.M."/>
            <person name="de Vries R.P."/>
            <person name="Ferreira P."/>
            <person name="Findley K."/>
            <person name="Foster B."/>
            <person name="Gaskell J."/>
            <person name="Glotzer D."/>
            <person name="Gorecki P."/>
            <person name="Heitman J."/>
            <person name="Hesse C."/>
            <person name="Hori C."/>
            <person name="Igarashi K."/>
            <person name="Jurgens J.A."/>
            <person name="Kallen N."/>
            <person name="Kersten P."/>
            <person name="Kohler A."/>
            <person name="Kuees U."/>
            <person name="Kumar T.K.A."/>
            <person name="Kuo A."/>
            <person name="LaButti K."/>
            <person name="Larrondo L.F."/>
            <person name="Lindquist E."/>
            <person name="Ling A."/>
            <person name="Lombard V."/>
            <person name="Lucas S."/>
            <person name="Lundell T."/>
            <person name="Martin R."/>
            <person name="McLaughlin D.J."/>
            <person name="Morgenstern I."/>
            <person name="Morin E."/>
            <person name="Murat C."/>
            <person name="Nagy L.G."/>
            <person name="Nolan M."/>
            <person name="Ohm R.A."/>
            <person name="Patyshakuliyeva A."/>
            <person name="Rokas A."/>
            <person name="Ruiz-Duenas F.J."/>
            <person name="Sabat G."/>
            <person name="Salamov A."/>
            <person name="Samejima M."/>
            <person name="Schmutz J."/>
            <person name="Slot J.C."/>
            <person name="St John F."/>
            <person name="Stenlid J."/>
            <person name="Sun H."/>
            <person name="Sun S."/>
            <person name="Syed K."/>
            <person name="Tsang A."/>
            <person name="Wiebenga A."/>
            <person name="Young D."/>
            <person name="Pisabarro A."/>
            <person name="Eastwood D.C."/>
            <person name="Martin F."/>
            <person name="Cullen D."/>
            <person name="Grigoriev I.V."/>
            <person name="Hibbett D.S."/>
        </authorList>
    </citation>
    <scope>NUCLEOTIDE SEQUENCE [LARGE SCALE GENOMIC DNA]</scope>
    <source>
        <strain evidence="4">RWD-64-598 SS2</strain>
    </source>
</reference>
<dbReference type="InterPro" id="IPR023210">
    <property type="entry name" value="NADP_OxRdtase_dom"/>
</dbReference>
<dbReference type="GeneID" id="19198436"/>
<dbReference type="PANTHER" id="PTHR42686:SF1">
    <property type="entry name" value="GH17980P-RELATED"/>
    <property type="match status" value="1"/>
</dbReference>
<evidence type="ECO:0000313" key="3">
    <source>
        <dbReference type="EMBL" id="EIW82468.1"/>
    </source>
</evidence>
<dbReference type="SUPFAM" id="SSF51430">
    <property type="entry name" value="NAD(P)-linked oxidoreductase"/>
    <property type="match status" value="1"/>
</dbReference>
<dbReference type="GO" id="GO:0070485">
    <property type="term" value="P:dehydro-D-arabinono-1,4-lactone biosynthetic process"/>
    <property type="evidence" value="ECO:0007669"/>
    <property type="project" value="TreeGrafter"/>
</dbReference>
<feature type="domain" description="NADP-dependent oxidoreductase" evidence="2">
    <location>
        <begin position="47"/>
        <end position="369"/>
    </location>
</feature>
<proteinExistence type="predicted"/>
<dbReference type="GO" id="GO:0005829">
    <property type="term" value="C:cytosol"/>
    <property type="evidence" value="ECO:0007669"/>
    <property type="project" value="TreeGrafter"/>
</dbReference>
<comment type="caution">
    <text evidence="3">The sequence shown here is derived from an EMBL/GenBank/DDBJ whole genome shotgun (WGS) entry which is preliminary data.</text>
</comment>
<sequence length="403" mass="44554">MVERLDAPQPTYPLPPLSDIPDGEEDKPADTRILTTKLGAFDWPGVVLGAAAFSGFYSTNEQMSSVTPLRTTRLALRYGIRAFDTSPYYGPSEIILGTALNALKDEFPRSSYIIATKCGRFGSTRNDFDYTPAGVRASVKRSLARLHTDYLDVVYVHDVEFIATPVSLRTRGCHLGALGAEKEVYGLLEGQEATVHGPGDQELLAAISELQKLKEEGVVKNIGISGYSLPTLLRLALLVLHTSPLRPLDAILSYSHLNLQNRSLEQFAPVFYERAKIKHVSNASPFSMGLILPSPPPWHPASQEVKDAVAIAVQKSSAWEGYGGIADLALGYAYRRGIASNMPTVTGLKNLEEVHETMKIWYDVLDDSSKRRQERVAHEEELLEVFREHNLLDVSWETPAFKS</sequence>
<accession>A0A5M3MTI0</accession>
<dbReference type="RefSeq" id="XP_007768121.1">
    <property type="nucleotide sequence ID" value="XM_007769931.1"/>
</dbReference>
<keyword evidence="4" id="KW-1185">Reference proteome</keyword>